<dbReference type="RefSeq" id="WP_109646556.1">
    <property type="nucleotide sequence ID" value="NZ_QGGB01000006.1"/>
</dbReference>
<dbReference type="CDD" id="cd02869">
    <property type="entry name" value="PseudoU_synth_RluA_like"/>
    <property type="match status" value="1"/>
</dbReference>
<dbReference type="GO" id="GO:0140098">
    <property type="term" value="F:catalytic activity, acting on RNA"/>
    <property type="evidence" value="ECO:0007669"/>
    <property type="project" value="UniProtKB-ARBA"/>
</dbReference>
<dbReference type="Pfam" id="PF00849">
    <property type="entry name" value="PseudoU_synth_2"/>
    <property type="match status" value="1"/>
</dbReference>
<dbReference type="PANTHER" id="PTHR21600">
    <property type="entry name" value="MITOCHONDRIAL RNA PSEUDOURIDINE SYNTHASE"/>
    <property type="match status" value="1"/>
</dbReference>
<dbReference type="GO" id="GO:0009982">
    <property type="term" value="F:pseudouridine synthase activity"/>
    <property type="evidence" value="ECO:0007669"/>
    <property type="project" value="InterPro"/>
</dbReference>
<dbReference type="AlphaFoldDB" id="A0A316TVE7"/>
<name>A0A316TVE7_9BACT</name>
<dbReference type="GO" id="GO:0001522">
    <property type="term" value="P:pseudouridine synthesis"/>
    <property type="evidence" value="ECO:0007669"/>
    <property type="project" value="InterPro"/>
</dbReference>
<evidence type="ECO:0000256" key="1">
    <source>
        <dbReference type="ARBA" id="ARBA00010876"/>
    </source>
</evidence>
<dbReference type="InterPro" id="IPR006224">
    <property type="entry name" value="PsdUridine_synth_RluA-like_CS"/>
</dbReference>
<dbReference type="InterPro" id="IPR020103">
    <property type="entry name" value="PsdUridine_synth_cat_dom_sf"/>
</dbReference>
<dbReference type="Gene3D" id="3.30.2350.10">
    <property type="entry name" value="Pseudouridine synthase"/>
    <property type="match status" value="1"/>
</dbReference>
<dbReference type="PROSITE" id="PS01129">
    <property type="entry name" value="PSI_RLU"/>
    <property type="match status" value="1"/>
</dbReference>
<protein>
    <submittedName>
        <fullName evidence="4">RNA pseudouridine synthase</fullName>
    </submittedName>
</protein>
<dbReference type="Proteomes" id="UP000245533">
    <property type="component" value="Unassembled WGS sequence"/>
</dbReference>
<comment type="caution">
    <text evidence="4">The sequence shown here is derived from an EMBL/GenBank/DDBJ whole genome shotgun (WGS) entry which is preliminary data.</text>
</comment>
<keyword evidence="2" id="KW-0413">Isomerase</keyword>
<comment type="similarity">
    <text evidence="1">Belongs to the pseudouridine synthase RluA family.</text>
</comment>
<reference evidence="4 5" key="1">
    <citation type="submission" date="2018-05" db="EMBL/GenBank/DDBJ databases">
        <title>Rhodohalobacter halophilus gen. nov., sp. nov., a moderately halophilic member of the family Balneolaceae.</title>
        <authorList>
            <person name="Liu Z.-W."/>
        </authorList>
    </citation>
    <scope>NUCLEOTIDE SEQUENCE [LARGE SCALE GENOMIC DNA]</scope>
    <source>
        <strain evidence="4 5">8A47</strain>
    </source>
</reference>
<dbReference type="GO" id="GO:0006396">
    <property type="term" value="P:RNA processing"/>
    <property type="evidence" value="ECO:0007669"/>
    <property type="project" value="UniProtKB-ARBA"/>
</dbReference>
<dbReference type="InterPro" id="IPR006145">
    <property type="entry name" value="PsdUridine_synth_RsuA/RluA"/>
</dbReference>
<dbReference type="OrthoDB" id="9807829at2"/>
<dbReference type="GO" id="GO:0003723">
    <property type="term" value="F:RNA binding"/>
    <property type="evidence" value="ECO:0007669"/>
    <property type="project" value="InterPro"/>
</dbReference>
<evidence type="ECO:0000313" key="5">
    <source>
        <dbReference type="Proteomes" id="UP000245533"/>
    </source>
</evidence>
<evidence type="ECO:0000259" key="3">
    <source>
        <dbReference type="Pfam" id="PF00849"/>
    </source>
</evidence>
<dbReference type="PANTHER" id="PTHR21600:SF83">
    <property type="entry name" value="PSEUDOURIDYLATE SYNTHASE RPUSD4, MITOCHONDRIAL"/>
    <property type="match status" value="1"/>
</dbReference>
<proteinExistence type="inferred from homology"/>
<dbReference type="SUPFAM" id="SSF55120">
    <property type="entry name" value="Pseudouridine synthase"/>
    <property type="match status" value="1"/>
</dbReference>
<gene>
    <name evidence="4" type="ORF">DDZ15_07915</name>
</gene>
<accession>A0A316TVE7</accession>
<feature type="domain" description="Pseudouridine synthase RsuA/RluA-like" evidence="3">
    <location>
        <begin position="18"/>
        <end position="172"/>
    </location>
</feature>
<keyword evidence="5" id="KW-1185">Reference proteome</keyword>
<evidence type="ECO:0000313" key="4">
    <source>
        <dbReference type="EMBL" id="PWN06442.1"/>
    </source>
</evidence>
<dbReference type="InterPro" id="IPR050188">
    <property type="entry name" value="RluA_PseudoU_synthase"/>
</dbReference>
<organism evidence="4 5">
    <name type="scientific">Rhodohalobacter mucosus</name>
    <dbReference type="NCBI Taxonomy" id="2079485"/>
    <lineage>
        <taxon>Bacteria</taxon>
        <taxon>Pseudomonadati</taxon>
        <taxon>Balneolota</taxon>
        <taxon>Balneolia</taxon>
        <taxon>Balneolales</taxon>
        <taxon>Balneolaceae</taxon>
        <taxon>Rhodohalobacter</taxon>
    </lineage>
</organism>
<sequence length="231" mass="25469">MKTTGTQPDIEILFEDNHLLVINKPSGVLSQEDRTATPDVLTLCKAYLKKEYGKPGNVFLGLVHRLDKPVSGVMVLAKTSKAASRLSDQVRRRKLKKTYLAIVEGSAPSNGFLDDFLLKDPNKNITRIVSRDTRGAKEARLSFQKLGEACGKSLLKVNLMTGRPHQIRVQLAGHGYPITGDSRYGSANASGICLHAREIEFSHPTLKKSIHFSGNIPKKAPWTLFKSFSEG</sequence>
<dbReference type="EMBL" id="QGGB01000006">
    <property type="protein sequence ID" value="PWN06442.1"/>
    <property type="molecule type" value="Genomic_DNA"/>
</dbReference>
<evidence type="ECO:0000256" key="2">
    <source>
        <dbReference type="ARBA" id="ARBA00023235"/>
    </source>
</evidence>